<dbReference type="Pfam" id="PF08241">
    <property type="entry name" value="Methyltransf_11"/>
    <property type="match status" value="1"/>
</dbReference>
<gene>
    <name evidence="2" type="ORF">ACFORG_04780</name>
</gene>
<dbReference type="Gene3D" id="3.40.50.150">
    <property type="entry name" value="Vaccinia Virus protein VP39"/>
    <property type="match status" value="1"/>
</dbReference>
<dbReference type="InterPro" id="IPR029063">
    <property type="entry name" value="SAM-dependent_MTases_sf"/>
</dbReference>
<reference evidence="3" key="1">
    <citation type="journal article" date="2019" name="Int. J. Syst. Evol. Microbiol.">
        <title>The Global Catalogue of Microorganisms (GCM) 10K type strain sequencing project: providing services to taxonomists for standard genome sequencing and annotation.</title>
        <authorList>
            <consortium name="The Broad Institute Genomics Platform"/>
            <consortium name="The Broad Institute Genome Sequencing Center for Infectious Disease"/>
            <person name="Wu L."/>
            <person name="Ma J."/>
        </authorList>
    </citation>
    <scope>NUCLEOTIDE SEQUENCE [LARGE SCALE GENOMIC DNA]</scope>
    <source>
        <strain evidence="3">KCTC 42911</strain>
    </source>
</reference>
<proteinExistence type="predicted"/>
<dbReference type="GO" id="GO:0032259">
    <property type="term" value="P:methylation"/>
    <property type="evidence" value="ECO:0007669"/>
    <property type="project" value="UniProtKB-KW"/>
</dbReference>
<keyword evidence="2" id="KW-0808">Transferase</keyword>
<dbReference type="CDD" id="cd02440">
    <property type="entry name" value="AdoMet_MTases"/>
    <property type="match status" value="1"/>
</dbReference>
<feature type="domain" description="Methyltransferase type 11" evidence="1">
    <location>
        <begin position="45"/>
        <end position="141"/>
    </location>
</feature>
<comment type="caution">
    <text evidence="2">The sequence shown here is derived from an EMBL/GenBank/DDBJ whole genome shotgun (WGS) entry which is preliminary data.</text>
</comment>
<evidence type="ECO:0000313" key="2">
    <source>
        <dbReference type="EMBL" id="MFC3613067.1"/>
    </source>
</evidence>
<keyword evidence="2" id="KW-0489">Methyltransferase</keyword>
<dbReference type="RefSeq" id="WP_386734246.1">
    <property type="nucleotide sequence ID" value="NZ_JBHRXI010000004.1"/>
</dbReference>
<organism evidence="2 3">
    <name type="scientific">Lutimaribacter marinistellae</name>
    <dbReference type="NCBI Taxonomy" id="1820329"/>
    <lineage>
        <taxon>Bacteria</taxon>
        <taxon>Pseudomonadati</taxon>
        <taxon>Pseudomonadota</taxon>
        <taxon>Alphaproteobacteria</taxon>
        <taxon>Rhodobacterales</taxon>
        <taxon>Roseobacteraceae</taxon>
        <taxon>Lutimaribacter</taxon>
    </lineage>
</organism>
<dbReference type="PANTHER" id="PTHR43591:SF24">
    <property type="entry name" value="2-METHOXY-6-POLYPRENYL-1,4-BENZOQUINOL METHYLASE, MITOCHONDRIAL"/>
    <property type="match status" value="1"/>
</dbReference>
<name>A0ABV7TE50_9RHOB</name>
<evidence type="ECO:0000259" key="1">
    <source>
        <dbReference type="Pfam" id="PF08241"/>
    </source>
</evidence>
<dbReference type="SUPFAM" id="SSF53335">
    <property type="entry name" value="S-adenosyl-L-methionine-dependent methyltransferases"/>
    <property type="match status" value="1"/>
</dbReference>
<sequence>MSNIDTKFTGSIPEVYDSHLVPILFDGYAEELAGRVARGASGAVLEIAAGSGAVTRKLALLLPRESRYVVTDLNGGMLERARQHHSDDRLEWREADAMDLPFADGTFDAVVCQFGVMFFPDRVAAYSEIRRVLRPGGRFLFSSWGPLDENEFSNALVQTLIALYPVDPPLFLARTPFGYSDADRIRADVAAAGFVDMTVETVRLQSEAASADDFAFGQSYGSPLRLEIEARDGPSLSTVRESIATSLAARFGDGAISGRMAALVVEAIAP</sequence>
<dbReference type="InterPro" id="IPR013216">
    <property type="entry name" value="Methyltransf_11"/>
</dbReference>
<dbReference type="GO" id="GO:0008168">
    <property type="term" value="F:methyltransferase activity"/>
    <property type="evidence" value="ECO:0007669"/>
    <property type="project" value="UniProtKB-KW"/>
</dbReference>
<dbReference type="PANTHER" id="PTHR43591">
    <property type="entry name" value="METHYLTRANSFERASE"/>
    <property type="match status" value="1"/>
</dbReference>
<protein>
    <submittedName>
        <fullName evidence="2">Class I SAM-dependent methyltransferase</fullName>
        <ecNumber evidence="2">2.1.1.-</ecNumber>
    </submittedName>
</protein>
<accession>A0ABV7TE50</accession>
<dbReference type="EMBL" id="JBHRXI010000004">
    <property type="protein sequence ID" value="MFC3613067.1"/>
    <property type="molecule type" value="Genomic_DNA"/>
</dbReference>
<evidence type="ECO:0000313" key="3">
    <source>
        <dbReference type="Proteomes" id="UP001595629"/>
    </source>
</evidence>
<dbReference type="EC" id="2.1.1.-" evidence="2"/>
<keyword evidence="3" id="KW-1185">Reference proteome</keyword>
<dbReference type="Proteomes" id="UP001595629">
    <property type="component" value="Unassembled WGS sequence"/>
</dbReference>